<proteinExistence type="predicted"/>
<dbReference type="Proteomes" id="UP001205105">
    <property type="component" value="Unassembled WGS sequence"/>
</dbReference>
<evidence type="ECO:0000256" key="1">
    <source>
        <dbReference type="SAM" id="MobiDB-lite"/>
    </source>
</evidence>
<organism evidence="2 3">
    <name type="scientific">Chlorella ohadii</name>
    <dbReference type="NCBI Taxonomy" id="2649997"/>
    <lineage>
        <taxon>Eukaryota</taxon>
        <taxon>Viridiplantae</taxon>
        <taxon>Chlorophyta</taxon>
        <taxon>core chlorophytes</taxon>
        <taxon>Trebouxiophyceae</taxon>
        <taxon>Chlorellales</taxon>
        <taxon>Chlorellaceae</taxon>
        <taxon>Chlorella clade</taxon>
        <taxon>Chlorella</taxon>
    </lineage>
</organism>
<protein>
    <recommendedName>
        <fullName evidence="4">SOUL heme-binding protein</fullName>
    </recommendedName>
</protein>
<accession>A0AAD5H8M9</accession>
<evidence type="ECO:0000313" key="2">
    <source>
        <dbReference type="EMBL" id="KAI7844760.1"/>
    </source>
</evidence>
<feature type="region of interest" description="Disordered" evidence="1">
    <location>
        <begin position="40"/>
        <end position="74"/>
    </location>
</feature>
<name>A0AAD5H8M9_9CHLO</name>
<dbReference type="Pfam" id="PF10184">
    <property type="entry name" value="DUF2358"/>
    <property type="match status" value="1"/>
</dbReference>
<evidence type="ECO:0008006" key="4">
    <source>
        <dbReference type="Google" id="ProtNLM"/>
    </source>
</evidence>
<dbReference type="EMBL" id="JADXDR010000024">
    <property type="protein sequence ID" value="KAI7844760.1"/>
    <property type="molecule type" value="Genomic_DNA"/>
</dbReference>
<dbReference type="InterPro" id="IPR011256">
    <property type="entry name" value="Reg_factor_effector_dom_sf"/>
</dbReference>
<dbReference type="InterPro" id="IPR018790">
    <property type="entry name" value="DUF2358"/>
</dbReference>
<comment type="caution">
    <text evidence="2">The sequence shown here is derived from an EMBL/GenBank/DDBJ whole genome shotgun (WGS) entry which is preliminary data.</text>
</comment>
<sequence length="353" mass="37841">MSCLTVPVGWCGAAAGAGRAPNGAAAAARLPPAPCRRAFQAAGRGPHASRPQQHRIWRQRAAASEQRGGGLSSEEQDRLCEKLAAFLREDLPHLFDDQGIDASRYDDAVVFEDPITYYTNIKGYLFNIAFLKRVFQPNFVLHDVRRTGPLELTTRWTMDMSLAVGPQGSPLRRLWDPRLTFTGTSIMGINPATGKFNRHTDTWDAVQQQGYFSLEAFVHMLSQVADLRRGPGAAGGEYAVLKKRRSYEVRSYPGPPAGAVWGGASCSGKGSAAAHVSGTGGGPAVFAVGSFGGEAGPRQAEAAVQQLRQALAADGLQPASGDWLLLAATADDAGSPLLRRNEVLIQLQGFQLW</sequence>
<dbReference type="SUPFAM" id="SSF55136">
    <property type="entry name" value="Probable bacterial effector-binding domain"/>
    <property type="match status" value="1"/>
</dbReference>
<dbReference type="Gene3D" id="3.20.80.10">
    <property type="entry name" value="Regulatory factor, effector binding domain"/>
    <property type="match status" value="1"/>
</dbReference>
<reference evidence="2" key="1">
    <citation type="submission" date="2020-11" db="EMBL/GenBank/DDBJ databases">
        <title>Chlorella ohadii genome sequencing and assembly.</title>
        <authorList>
            <person name="Murik O."/>
            <person name="Treves H."/>
            <person name="Kedem I."/>
            <person name="Shotland Y."/>
            <person name="Kaplan A."/>
        </authorList>
    </citation>
    <scope>NUCLEOTIDE SEQUENCE</scope>
    <source>
        <strain evidence="2">1</strain>
    </source>
</reference>
<dbReference type="AlphaFoldDB" id="A0AAD5H8M9"/>
<gene>
    <name evidence="2" type="ORF">COHA_001642</name>
</gene>
<keyword evidence="3" id="KW-1185">Reference proteome</keyword>
<evidence type="ECO:0000313" key="3">
    <source>
        <dbReference type="Proteomes" id="UP001205105"/>
    </source>
</evidence>